<accession>A0A8H6DGH1</accession>
<feature type="compositionally biased region" description="Polar residues" evidence="1">
    <location>
        <begin position="240"/>
        <end position="250"/>
    </location>
</feature>
<dbReference type="AlphaFoldDB" id="A0A8H6DGH1"/>
<feature type="chain" id="PRO_5034917433" evidence="2">
    <location>
        <begin position="16"/>
        <end position="488"/>
    </location>
</feature>
<feature type="region of interest" description="Disordered" evidence="1">
    <location>
        <begin position="133"/>
        <end position="164"/>
    </location>
</feature>
<evidence type="ECO:0000313" key="4">
    <source>
        <dbReference type="Proteomes" id="UP000532311"/>
    </source>
</evidence>
<feature type="compositionally biased region" description="Polar residues" evidence="1">
    <location>
        <begin position="258"/>
        <end position="281"/>
    </location>
</feature>
<gene>
    <name evidence="3" type="ORF">FGLOB1_2513</name>
</gene>
<reference evidence="3 4" key="1">
    <citation type="submission" date="2020-05" db="EMBL/GenBank/DDBJ databases">
        <title>Identification and distribution of gene clusters putatively required for synthesis of sphingolipid metabolism inhibitors in phylogenetically diverse species of the filamentous fungus Fusarium.</title>
        <authorList>
            <person name="Kim H.-S."/>
            <person name="Busman M."/>
            <person name="Brown D.W."/>
            <person name="Divon H."/>
            <person name="Uhlig S."/>
            <person name="Proctor R.H."/>
        </authorList>
    </citation>
    <scope>NUCLEOTIDE SEQUENCE [LARGE SCALE GENOMIC DNA]</scope>
    <source>
        <strain evidence="3 4">NRRL 26131</strain>
    </source>
</reference>
<feature type="signal peptide" evidence="2">
    <location>
        <begin position="1"/>
        <end position="15"/>
    </location>
</feature>
<feature type="compositionally biased region" description="Polar residues" evidence="1">
    <location>
        <begin position="184"/>
        <end position="202"/>
    </location>
</feature>
<dbReference type="Proteomes" id="UP000532311">
    <property type="component" value="Unassembled WGS sequence"/>
</dbReference>
<feature type="compositionally biased region" description="Polar residues" evidence="1">
    <location>
        <begin position="323"/>
        <end position="338"/>
    </location>
</feature>
<name>A0A8H6DGH1_9HYPO</name>
<proteinExistence type="predicted"/>
<keyword evidence="4" id="KW-1185">Reference proteome</keyword>
<keyword evidence="2" id="KW-0732">Signal</keyword>
<sequence>MKSLIILTWAAIAHATCGYQHGIWKPRDGQDFSLVMKELAVNRKDIEKLNPDVDIDDICSRTPYNVPFKVPQYSGQWTNGCPPLLIIRDTTDGLVTYSGLPSIWNTGYPYQTLTRTIQVAVATKTRTITVYATKPPVEEGGTEGDANNLSSHTKPVEESAQMDDGSIDTALVSKPSSEAGLVDPSNSPSYNGQEKSPDNIRNSGEPAAPAPTSQKDAFRFSQTTYNPNVDMPSAAEQDGEQSNRLPSTTAGEEDRKFQSQVQPTTGQETTCTKPSSATTADSKPAEHSEKKPGSVKVKTQHDEASNLSHKTAKVETEATETAILTSEPASSLAETGTILTTLPPPKATPKTSVTSALVGQATLPKAICAKQVYDGYYLVFDALVKQTSRAWCLEYATGRAMQAGDEQVSSTETDPIDREANYSISWVEDCVGHAQSMDSPLGSYGPLCSEIFYDAVWWSCRKANNGFGGYVQAGCLNYTIYTGPGDRT</sequence>
<evidence type="ECO:0000256" key="2">
    <source>
        <dbReference type="SAM" id="SignalP"/>
    </source>
</evidence>
<organism evidence="3 4">
    <name type="scientific">Fusarium globosum</name>
    <dbReference type="NCBI Taxonomy" id="78864"/>
    <lineage>
        <taxon>Eukaryota</taxon>
        <taxon>Fungi</taxon>
        <taxon>Dikarya</taxon>
        <taxon>Ascomycota</taxon>
        <taxon>Pezizomycotina</taxon>
        <taxon>Sordariomycetes</taxon>
        <taxon>Hypocreomycetidae</taxon>
        <taxon>Hypocreales</taxon>
        <taxon>Nectriaceae</taxon>
        <taxon>Fusarium</taxon>
        <taxon>Fusarium fujikuroi species complex</taxon>
    </lineage>
</organism>
<comment type="caution">
    <text evidence="3">The sequence shown here is derived from an EMBL/GenBank/DDBJ whole genome shotgun (WGS) entry which is preliminary data.</text>
</comment>
<feature type="compositionally biased region" description="Basic and acidic residues" evidence="1">
    <location>
        <begin position="283"/>
        <end position="292"/>
    </location>
</feature>
<feature type="compositionally biased region" description="Polar residues" evidence="1">
    <location>
        <begin position="211"/>
        <end position="227"/>
    </location>
</feature>
<feature type="region of interest" description="Disordered" evidence="1">
    <location>
        <begin position="176"/>
        <end position="351"/>
    </location>
</feature>
<protein>
    <submittedName>
        <fullName evidence="3">Uncharacterized protein</fullName>
    </submittedName>
</protein>
<evidence type="ECO:0000313" key="3">
    <source>
        <dbReference type="EMBL" id="KAF5716591.1"/>
    </source>
</evidence>
<dbReference type="EMBL" id="JAAQPF010000090">
    <property type="protein sequence ID" value="KAF5716591.1"/>
    <property type="molecule type" value="Genomic_DNA"/>
</dbReference>
<evidence type="ECO:0000256" key="1">
    <source>
        <dbReference type="SAM" id="MobiDB-lite"/>
    </source>
</evidence>